<proteinExistence type="predicted"/>
<dbReference type="Proteomes" id="UP001596435">
    <property type="component" value="Unassembled WGS sequence"/>
</dbReference>
<organism evidence="1 2">
    <name type="scientific">Kitasatospora paranensis</name>
    <dbReference type="NCBI Taxonomy" id="258053"/>
    <lineage>
        <taxon>Bacteria</taxon>
        <taxon>Bacillati</taxon>
        <taxon>Actinomycetota</taxon>
        <taxon>Actinomycetes</taxon>
        <taxon>Kitasatosporales</taxon>
        <taxon>Streptomycetaceae</taxon>
        <taxon>Kitasatospora</taxon>
    </lineage>
</organism>
<evidence type="ECO:0000313" key="2">
    <source>
        <dbReference type="Proteomes" id="UP001596435"/>
    </source>
</evidence>
<name>A0ABW2G7R3_9ACTN</name>
<evidence type="ECO:0008006" key="3">
    <source>
        <dbReference type="Google" id="ProtNLM"/>
    </source>
</evidence>
<reference evidence="2" key="1">
    <citation type="journal article" date="2019" name="Int. J. Syst. Evol. Microbiol.">
        <title>The Global Catalogue of Microorganisms (GCM) 10K type strain sequencing project: providing services to taxonomists for standard genome sequencing and annotation.</title>
        <authorList>
            <consortium name="The Broad Institute Genomics Platform"/>
            <consortium name="The Broad Institute Genome Sequencing Center for Infectious Disease"/>
            <person name="Wu L."/>
            <person name="Ma J."/>
        </authorList>
    </citation>
    <scope>NUCLEOTIDE SEQUENCE [LARGE SCALE GENOMIC DNA]</scope>
    <source>
        <strain evidence="2">CGMCC 1.12859</strain>
    </source>
</reference>
<dbReference type="EMBL" id="JBHTAJ010000107">
    <property type="protein sequence ID" value="MFC7184543.1"/>
    <property type="molecule type" value="Genomic_DNA"/>
</dbReference>
<protein>
    <recommendedName>
        <fullName evidence="3">DUF4034 domain-containing protein</fullName>
    </recommendedName>
</protein>
<dbReference type="RefSeq" id="WP_345704626.1">
    <property type="nucleotide sequence ID" value="NZ_BAABKV010000001.1"/>
</dbReference>
<keyword evidence="2" id="KW-1185">Reference proteome</keyword>
<comment type="caution">
    <text evidence="1">The sequence shown here is derived from an EMBL/GenBank/DDBJ whole genome shotgun (WGS) entry which is preliminary data.</text>
</comment>
<evidence type="ECO:0000313" key="1">
    <source>
        <dbReference type="EMBL" id="MFC7184543.1"/>
    </source>
</evidence>
<sequence length="324" mass="35509">MPPAASLPAGPVYDLVVAFPDLAHLRAAARRRDWDTVSTTLTGLDDGDDLVIAARTVAGTTGVTVMLDEALAAAGDGPDGVLPRSLLAYHHILTGWDIRSGYTAEHVSRSQFDRFHDHLRQAERLLIEAVALDPSHALGWHLRLMTARGLGLGQSEARRRYDRLATHRPHHFSAKSQLLQQLCPKWGGSWEAAHAFADECRRGAEPGGLGALITVEAHVEHWATLGGAEQHTYWWREGVRESLSEAAESSVLHPDFERNLCWLTAHTDLAAAFSFSGQPELAAPHFEALGRFAAEYPWNSISGQPDALWRRHRDAALATAARKA</sequence>
<accession>A0ABW2G7R3</accession>
<gene>
    <name evidence="1" type="ORF">ACFQMG_33835</name>
</gene>